<organism evidence="6 7">
    <name type="scientific">Phytohabitans suffuscus</name>
    <dbReference type="NCBI Taxonomy" id="624315"/>
    <lineage>
        <taxon>Bacteria</taxon>
        <taxon>Bacillati</taxon>
        <taxon>Actinomycetota</taxon>
        <taxon>Actinomycetes</taxon>
        <taxon>Micromonosporales</taxon>
        <taxon>Micromonosporaceae</taxon>
    </lineage>
</organism>
<keyword evidence="2 4" id="KW-0560">Oxidoreductase</keyword>
<dbReference type="FunFam" id="3.40.309.10:FF:000012">
    <property type="entry name" value="Betaine aldehyde dehydrogenase"/>
    <property type="match status" value="1"/>
</dbReference>
<dbReference type="Gene3D" id="3.40.309.10">
    <property type="entry name" value="Aldehyde Dehydrogenase, Chain A, domain 2"/>
    <property type="match status" value="1"/>
</dbReference>
<evidence type="ECO:0000256" key="3">
    <source>
        <dbReference type="PROSITE-ProRule" id="PRU10007"/>
    </source>
</evidence>
<sequence length="474" mass="51352">MFEYAPAPESRSIVDIKPSYGLFVDGQWIDGQVRDKTVNPANEEVLAEVAWATESEVDAAVRAARAAYENVWSTMPGRERAKYLFRIARIIQERARELAVLESLDNGKPIRESRDVDVPLVAAHFFYYAGWADKLGYAGFGASPRPIGVAGQVIPWNFPLLMLAWKIAPALAAGNTVVLKPAETTPLTALVFAEICQEAELPPGVVNIVTGAGETGHALVSHPGVDKVAFTGSTEVGRAIARAVAGSRKKLTLELGGKAANIVFEDAPIDQAVEGIVNGIFFNQGHVCCAGSRLLVQESVYDEVLASLKRRMALLRVGDPLDKNTDIGAINSAAQLERIRTLSEIGSEEGASRWSPPCELPERGFWFAPTIFTGVTQAHRIAREEIFGPVLSVLTFRTPAEAVEKANNTPYGLSAGVWTDKGSRILWMADRLRAGVVWANTFNKFDPASPFGGYKESGYGREGGRHGLEAYLDV</sequence>
<dbReference type="AlphaFoldDB" id="A0A6F8YGP2"/>
<proteinExistence type="inferred from homology"/>
<gene>
    <name evidence="6" type="ORF">Psuf_025850</name>
</gene>
<dbReference type="KEGG" id="psuu:Psuf_025850"/>
<evidence type="ECO:0000256" key="2">
    <source>
        <dbReference type="ARBA" id="ARBA00023002"/>
    </source>
</evidence>
<dbReference type="Pfam" id="PF00171">
    <property type="entry name" value="Aldedh"/>
    <property type="match status" value="1"/>
</dbReference>
<evidence type="ECO:0000259" key="5">
    <source>
        <dbReference type="Pfam" id="PF00171"/>
    </source>
</evidence>
<evidence type="ECO:0000313" key="7">
    <source>
        <dbReference type="Proteomes" id="UP000503011"/>
    </source>
</evidence>
<comment type="similarity">
    <text evidence="1 4">Belongs to the aldehyde dehydrogenase family.</text>
</comment>
<dbReference type="Gene3D" id="3.40.605.10">
    <property type="entry name" value="Aldehyde Dehydrogenase, Chain A, domain 1"/>
    <property type="match status" value="1"/>
</dbReference>
<dbReference type="PANTHER" id="PTHR11699">
    <property type="entry name" value="ALDEHYDE DEHYDROGENASE-RELATED"/>
    <property type="match status" value="1"/>
</dbReference>
<dbReference type="EMBL" id="AP022871">
    <property type="protein sequence ID" value="BCB85272.1"/>
    <property type="molecule type" value="Genomic_DNA"/>
</dbReference>
<dbReference type="InterPro" id="IPR016163">
    <property type="entry name" value="Ald_DH_C"/>
</dbReference>
<evidence type="ECO:0000256" key="1">
    <source>
        <dbReference type="ARBA" id="ARBA00009986"/>
    </source>
</evidence>
<dbReference type="RefSeq" id="WP_173156860.1">
    <property type="nucleotide sequence ID" value="NZ_AP022871.1"/>
</dbReference>
<feature type="active site" evidence="3">
    <location>
        <position position="254"/>
    </location>
</feature>
<dbReference type="Proteomes" id="UP000503011">
    <property type="component" value="Chromosome"/>
</dbReference>
<protein>
    <submittedName>
        <fullName evidence="6">Aldehyde dehydrogenase</fullName>
    </submittedName>
</protein>
<reference evidence="6 7" key="1">
    <citation type="submission" date="2020-03" db="EMBL/GenBank/DDBJ databases">
        <title>Whole genome shotgun sequence of Phytohabitans suffuscus NBRC 105367.</title>
        <authorList>
            <person name="Komaki H."/>
            <person name="Tamura T."/>
        </authorList>
    </citation>
    <scope>NUCLEOTIDE SEQUENCE [LARGE SCALE GENOMIC DNA]</scope>
    <source>
        <strain evidence="6 7">NBRC 105367</strain>
    </source>
</reference>
<dbReference type="InterPro" id="IPR029510">
    <property type="entry name" value="Ald_DH_CS_GLU"/>
</dbReference>
<dbReference type="InterPro" id="IPR015590">
    <property type="entry name" value="Aldehyde_DH_dom"/>
</dbReference>
<dbReference type="SUPFAM" id="SSF53720">
    <property type="entry name" value="ALDH-like"/>
    <property type="match status" value="1"/>
</dbReference>
<dbReference type="InterPro" id="IPR016162">
    <property type="entry name" value="Ald_DH_N"/>
</dbReference>
<name>A0A6F8YGP2_9ACTN</name>
<keyword evidence="7" id="KW-1185">Reference proteome</keyword>
<dbReference type="PROSITE" id="PS00687">
    <property type="entry name" value="ALDEHYDE_DEHYDR_GLU"/>
    <property type="match status" value="1"/>
</dbReference>
<reference evidence="6 7" key="2">
    <citation type="submission" date="2020-03" db="EMBL/GenBank/DDBJ databases">
        <authorList>
            <person name="Ichikawa N."/>
            <person name="Kimura A."/>
            <person name="Kitahashi Y."/>
            <person name="Uohara A."/>
        </authorList>
    </citation>
    <scope>NUCLEOTIDE SEQUENCE [LARGE SCALE GENOMIC DNA]</scope>
    <source>
        <strain evidence="6 7">NBRC 105367</strain>
    </source>
</reference>
<feature type="domain" description="Aldehyde dehydrogenase" evidence="5">
    <location>
        <begin position="34"/>
        <end position="473"/>
    </location>
</feature>
<accession>A0A6F8YGP2</accession>
<dbReference type="FunFam" id="3.40.605.10:FF:000007">
    <property type="entry name" value="NAD/NADP-dependent betaine aldehyde dehydrogenase"/>
    <property type="match status" value="1"/>
</dbReference>
<evidence type="ECO:0000313" key="6">
    <source>
        <dbReference type="EMBL" id="BCB85272.1"/>
    </source>
</evidence>
<dbReference type="GO" id="GO:0016620">
    <property type="term" value="F:oxidoreductase activity, acting on the aldehyde or oxo group of donors, NAD or NADP as acceptor"/>
    <property type="evidence" value="ECO:0007669"/>
    <property type="project" value="InterPro"/>
</dbReference>
<evidence type="ECO:0000256" key="4">
    <source>
        <dbReference type="RuleBase" id="RU003345"/>
    </source>
</evidence>
<dbReference type="InterPro" id="IPR016161">
    <property type="entry name" value="Ald_DH/histidinol_DH"/>
</dbReference>